<evidence type="ECO:0000256" key="1">
    <source>
        <dbReference type="PROSITE-ProRule" id="PRU00047"/>
    </source>
</evidence>
<dbReference type="Proteomes" id="UP000515211">
    <property type="component" value="Chromosome 10"/>
</dbReference>
<proteinExistence type="predicted"/>
<dbReference type="Pfam" id="PF14223">
    <property type="entry name" value="Retrotran_gag_2"/>
    <property type="match status" value="1"/>
</dbReference>
<dbReference type="InterPro" id="IPR036875">
    <property type="entry name" value="Znf_CCHC_sf"/>
</dbReference>
<dbReference type="RefSeq" id="XP_015944156.2">
    <property type="nucleotide sequence ID" value="XM_016088670.2"/>
</dbReference>
<dbReference type="Gene3D" id="4.10.60.10">
    <property type="entry name" value="Zinc finger, CCHC-type"/>
    <property type="match status" value="1"/>
</dbReference>
<evidence type="ECO:0000259" key="3">
    <source>
        <dbReference type="PROSITE" id="PS50158"/>
    </source>
</evidence>
<dbReference type="SUPFAM" id="SSF57756">
    <property type="entry name" value="Retrovirus zinc finger-like domains"/>
    <property type="match status" value="1"/>
</dbReference>
<keyword evidence="1" id="KW-0479">Metal-binding</keyword>
<dbReference type="SMART" id="SM00343">
    <property type="entry name" value="ZnF_C2HC"/>
    <property type="match status" value="1"/>
</dbReference>
<reference evidence="5" key="2">
    <citation type="submission" date="2025-08" db="UniProtKB">
        <authorList>
            <consortium name="RefSeq"/>
        </authorList>
    </citation>
    <scope>IDENTIFICATION</scope>
    <source>
        <tissue evidence="5">Whole plant</tissue>
    </source>
</reference>
<evidence type="ECO:0000256" key="2">
    <source>
        <dbReference type="SAM" id="Coils"/>
    </source>
</evidence>
<dbReference type="AlphaFoldDB" id="A0A6P4BW82"/>
<accession>A0A6P4BW82</accession>
<reference evidence="4" key="1">
    <citation type="journal article" date="2016" name="Nat. Genet.">
        <title>The genome sequences of Arachis duranensis and Arachis ipaensis, the diploid ancestors of cultivated peanut.</title>
        <authorList>
            <person name="Bertioli D.J."/>
            <person name="Cannon S.B."/>
            <person name="Froenicke L."/>
            <person name="Huang G."/>
            <person name="Farmer A.D."/>
            <person name="Cannon E.K."/>
            <person name="Liu X."/>
            <person name="Gao D."/>
            <person name="Clevenger J."/>
            <person name="Dash S."/>
            <person name="Ren L."/>
            <person name="Moretzsohn M.C."/>
            <person name="Shirasawa K."/>
            <person name="Huang W."/>
            <person name="Vidigal B."/>
            <person name="Abernathy B."/>
            <person name="Chu Y."/>
            <person name="Niederhuth C.E."/>
            <person name="Umale P."/>
            <person name="Araujo A.C."/>
            <person name="Kozik A."/>
            <person name="Kim K.D."/>
            <person name="Burow M.D."/>
            <person name="Varshney R.K."/>
            <person name="Wang X."/>
            <person name="Zhang X."/>
            <person name="Barkley N."/>
            <person name="Guimaraes P.M."/>
            <person name="Isobe S."/>
            <person name="Guo B."/>
            <person name="Liao B."/>
            <person name="Stalker H.T."/>
            <person name="Schmitz R.J."/>
            <person name="Scheffler B.E."/>
            <person name="Leal-Bertioli S.C."/>
            <person name="Xun X."/>
            <person name="Jackson S.A."/>
            <person name="Michelmore R."/>
            <person name="Ozias-Akins P."/>
        </authorList>
    </citation>
    <scope>NUCLEOTIDE SEQUENCE [LARGE SCALE GENOMIC DNA]</scope>
    <source>
        <strain evidence="4">cv. V14167</strain>
    </source>
</reference>
<dbReference type="PROSITE" id="PS50158">
    <property type="entry name" value="ZF_CCHC"/>
    <property type="match status" value="1"/>
</dbReference>
<feature type="domain" description="CCHC-type" evidence="3">
    <location>
        <begin position="292"/>
        <end position="307"/>
    </location>
</feature>
<keyword evidence="1" id="KW-0862">Zinc</keyword>
<protein>
    <submittedName>
        <fullName evidence="5">Uncharacterized protein LOC107469291</fullName>
    </submittedName>
</protein>
<dbReference type="KEGG" id="adu:107469291"/>
<dbReference type="InterPro" id="IPR001878">
    <property type="entry name" value="Znf_CCHC"/>
</dbReference>
<dbReference type="PANTHER" id="PTHR34676:SF8">
    <property type="entry name" value="TRANSMEMBRANE PROTEIN"/>
    <property type="match status" value="1"/>
</dbReference>
<dbReference type="Pfam" id="PF00098">
    <property type="entry name" value="zf-CCHC"/>
    <property type="match status" value="1"/>
</dbReference>
<evidence type="ECO:0000313" key="4">
    <source>
        <dbReference type="Proteomes" id="UP000515211"/>
    </source>
</evidence>
<dbReference type="PANTHER" id="PTHR34676">
    <property type="entry name" value="DUF4219 DOMAIN-CONTAINING PROTEIN-RELATED"/>
    <property type="match status" value="1"/>
</dbReference>
<dbReference type="GO" id="GO:0008270">
    <property type="term" value="F:zinc ion binding"/>
    <property type="evidence" value="ECO:0007669"/>
    <property type="project" value="UniProtKB-KW"/>
</dbReference>
<keyword evidence="1" id="KW-0863">Zinc-finger</keyword>
<keyword evidence="2" id="KW-0175">Coiled coil</keyword>
<feature type="coiled-coil region" evidence="2">
    <location>
        <begin position="377"/>
        <end position="433"/>
    </location>
</feature>
<name>A0A6P4BW82_ARADU</name>
<gene>
    <name evidence="5" type="primary">LOC107469291</name>
</gene>
<sequence>MANNMNPNIVAFTLTEGQSNNRPPYFNGSNYSYWKERMRIFVQSIDYNIWKIILNGPDVPTKQNADGEVVAKEDNEWTDEEKKKVELNAKAINLMHCAISFEEFRKVSSCKIVKEIWDKLRLTHKGTKQVRETRIDMLMKEYEMFSVKEDESIDQMFERFSIIINNLDAMGRSYSEETLVRKILRSLTKKWEVKSTAISERNDLIKITYDKLRGKLLAYETTHMSQDKHDKKKSIALKSRMTAQGEESDDSFLDEEMVRFARKMRRLLRYKNKGKGSSSSKDVKKDQVKFTCHHCKEPGHFKSDCPQLKKGEKSKKDKKKVMMATWEDLENDTSSESSDQEAQLCLMADHDDENEVDLSDLSIDELQYIIKDISVSSKKLLDKYAKCKKENEALRIENDLLLKKVKANETGNEKLLKEENTALRAELEKFKLKHEVTDSTYLIFENKKVNEQIKSLNKDLAKFIQGYQNLNKLLASQRFGSEKSGLGFKEESKAVFKQNFIKSEASSSKFFKPKGFSKPQKSVSKNQCNRNGHDPPQCFIFPRSFGNDSKLYKVIHDFNALGQSRRFHIKGSKWIWIPKVS</sequence>
<dbReference type="GO" id="GO:0003676">
    <property type="term" value="F:nucleic acid binding"/>
    <property type="evidence" value="ECO:0007669"/>
    <property type="project" value="InterPro"/>
</dbReference>
<evidence type="ECO:0000313" key="5">
    <source>
        <dbReference type="RefSeq" id="XP_015944156.2"/>
    </source>
</evidence>
<dbReference type="GeneID" id="107469291"/>
<keyword evidence="4" id="KW-1185">Reference proteome</keyword>
<organism evidence="4 5">
    <name type="scientific">Arachis duranensis</name>
    <name type="common">Wild peanut</name>
    <dbReference type="NCBI Taxonomy" id="130453"/>
    <lineage>
        <taxon>Eukaryota</taxon>
        <taxon>Viridiplantae</taxon>
        <taxon>Streptophyta</taxon>
        <taxon>Embryophyta</taxon>
        <taxon>Tracheophyta</taxon>
        <taxon>Spermatophyta</taxon>
        <taxon>Magnoliopsida</taxon>
        <taxon>eudicotyledons</taxon>
        <taxon>Gunneridae</taxon>
        <taxon>Pentapetalae</taxon>
        <taxon>rosids</taxon>
        <taxon>fabids</taxon>
        <taxon>Fabales</taxon>
        <taxon>Fabaceae</taxon>
        <taxon>Papilionoideae</taxon>
        <taxon>50 kb inversion clade</taxon>
        <taxon>dalbergioids sensu lato</taxon>
        <taxon>Dalbergieae</taxon>
        <taxon>Pterocarpus clade</taxon>
        <taxon>Arachis</taxon>
    </lineage>
</organism>